<keyword evidence="1" id="KW-0808">Transferase</keyword>
<organism evidence="1 2">
    <name type="scientific">Kickxella alabastrina</name>
    <dbReference type="NCBI Taxonomy" id="61397"/>
    <lineage>
        <taxon>Eukaryota</taxon>
        <taxon>Fungi</taxon>
        <taxon>Fungi incertae sedis</taxon>
        <taxon>Zoopagomycota</taxon>
        <taxon>Kickxellomycotina</taxon>
        <taxon>Kickxellomycetes</taxon>
        <taxon>Kickxellales</taxon>
        <taxon>Kickxellaceae</taxon>
        <taxon>Kickxella</taxon>
    </lineage>
</organism>
<reference evidence="1" key="1">
    <citation type="submission" date="2022-07" db="EMBL/GenBank/DDBJ databases">
        <title>Phylogenomic reconstructions and comparative analyses of Kickxellomycotina fungi.</title>
        <authorList>
            <person name="Reynolds N.K."/>
            <person name="Stajich J.E."/>
            <person name="Barry K."/>
            <person name="Grigoriev I.V."/>
            <person name="Crous P."/>
            <person name="Smith M.E."/>
        </authorList>
    </citation>
    <scope>NUCLEOTIDE SEQUENCE</scope>
    <source>
        <strain evidence="1">Benny 63K</strain>
    </source>
</reference>
<evidence type="ECO:0000313" key="2">
    <source>
        <dbReference type="Proteomes" id="UP001150581"/>
    </source>
</evidence>
<comment type="caution">
    <text evidence="1">The sequence shown here is derived from an EMBL/GenBank/DDBJ whole genome shotgun (WGS) entry which is preliminary data.</text>
</comment>
<keyword evidence="2" id="KW-1185">Reference proteome</keyword>
<feature type="non-terminal residue" evidence="1">
    <location>
        <position position="150"/>
    </location>
</feature>
<evidence type="ECO:0000313" key="1">
    <source>
        <dbReference type="EMBL" id="KAJ1880370.1"/>
    </source>
</evidence>
<keyword evidence="1" id="KW-0418">Kinase</keyword>
<name>A0ACC1I0Z5_9FUNG</name>
<accession>A0ACC1I0Z5</accession>
<sequence length="150" mass="16247">MLRASRFLKKGSSNIARAATMVPAAVAQRSTHIRMYSNNNTGPDTSEKETIVKLLYNIGSKKEVEQYLGHFSSVESQKFAVIKVGGAVISDDLATLASALTFLTRVGLYPIVVHGAGPQLNKRLEAANIEARYEDGIRITDGPTLAIARE</sequence>
<proteinExistence type="predicted"/>
<gene>
    <name evidence="1" type="primary">ARG11_1</name>
    <name evidence="1" type="ORF">LPJ66_011509</name>
</gene>
<dbReference type="Proteomes" id="UP001150581">
    <property type="component" value="Unassembled WGS sequence"/>
</dbReference>
<dbReference type="EMBL" id="JANBPG010003552">
    <property type="protein sequence ID" value="KAJ1880370.1"/>
    <property type="molecule type" value="Genomic_DNA"/>
</dbReference>
<protein>
    <submittedName>
        <fullName evidence="1">N-acetyl-gamma-glutamyl-phosphate reductase/acetylglutamate kinase</fullName>
    </submittedName>
</protein>